<dbReference type="InterPro" id="IPR043504">
    <property type="entry name" value="Peptidase_S1_PA_chymotrypsin"/>
</dbReference>
<evidence type="ECO:0000313" key="2">
    <source>
        <dbReference type="EMBL" id="KRZ10992.1"/>
    </source>
</evidence>
<dbReference type="STRING" id="268475.A0A0V1HL55"/>
<dbReference type="OrthoDB" id="546450at2759"/>
<sequence length="143" mass="16344">MHGYEAALHSVPWQVCISMQLSDKETFCGRSIFSLICSSHCVIDDDTYFNLKLCFKKNTVDLICTIFRIDELIEGDKLRFSVSSGQDKFSYNYLHDIVILNLFSSLIFNNFIQPICLPKQDNTFPKTSNQKLTSTLIVEKSLG</sequence>
<evidence type="ECO:0000259" key="1">
    <source>
        <dbReference type="Pfam" id="PF00089"/>
    </source>
</evidence>
<comment type="caution">
    <text evidence="2">The sequence shown here is derived from an EMBL/GenBank/DDBJ whole genome shotgun (WGS) entry which is preliminary data.</text>
</comment>
<dbReference type="GO" id="GO:0006508">
    <property type="term" value="P:proteolysis"/>
    <property type="evidence" value="ECO:0007669"/>
    <property type="project" value="InterPro"/>
</dbReference>
<dbReference type="GO" id="GO:0004252">
    <property type="term" value="F:serine-type endopeptidase activity"/>
    <property type="evidence" value="ECO:0007669"/>
    <property type="project" value="InterPro"/>
</dbReference>
<evidence type="ECO:0000313" key="3">
    <source>
        <dbReference type="Proteomes" id="UP000055024"/>
    </source>
</evidence>
<organism evidence="2 3">
    <name type="scientific">Trichinella zimbabwensis</name>
    <dbReference type="NCBI Taxonomy" id="268475"/>
    <lineage>
        <taxon>Eukaryota</taxon>
        <taxon>Metazoa</taxon>
        <taxon>Ecdysozoa</taxon>
        <taxon>Nematoda</taxon>
        <taxon>Enoplea</taxon>
        <taxon>Dorylaimia</taxon>
        <taxon>Trichinellida</taxon>
        <taxon>Trichinellidae</taxon>
        <taxon>Trichinella</taxon>
    </lineage>
</organism>
<dbReference type="EMBL" id="JYDP01000054">
    <property type="protein sequence ID" value="KRZ10992.1"/>
    <property type="molecule type" value="Genomic_DNA"/>
</dbReference>
<dbReference type="AlphaFoldDB" id="A0A0V1HL55"/>
<keyword evidence="3" id="KW-1185">Reference proteome</keyword>
<accession>A0A0V1HL55</accession>
<proteinExistence type="predicted"/>
<gene>
    <name evidence="2" type="primary">OVCH2</name>
    <name evidence="2" type="ORF">T11_15182</name>
</gene>
<reference evidence="2 3" key="1">
    <citation type="submission" date="2015-01" db="EMBL/GenBank/DDBJ databases">
        <title>Evolution of Trichinella species and genotypes.</title>
        <authorList>
            <person name="Korhonen P.K."/>
            <person name="Edoardo P."/>
            <person name="Giuseppe L.R."/>
            <person name="Gasser R.B."/>
        </authorList>
    </citation>
    <scope>NUCLEOTIDE SEQUENCE [LARGE SCALE GENOMIC DNA]</scope>
    <source>
        <strain evidence="2">ISS1029</strain>
    </source>
</reference>
<protein>
    <submittedName>
        <fullName evidence="2">Ovochymase-2</fullName>
    </submittedName>
</protein>
<dbReference type="Gene3D" id="2.40.10.10">
    <property type="entry name" value="Trypsin-like serine proteases"/>
    <property type="match status" value="2"/>
</dbReference>
<name>A0A0V1HL55_9BILA</name>
<dbReference type="SUPFAM" id="SSF50494">
    <property type="entry name" value="Trypsin-like serine proteases"/>
    <property type="match status" value="1"/>
</dbReference>
<dbReference type="Pfam" id="PF00089">
    <property type="entry name" value="Trypsin"/>
    <property type="match status" value="1"/>
</dbReference>
<feature type="domain" description="Peptidase S1" evidence="1">
    <location>
        <begin position="3"/>
        <end position="126"/>
    </location>
</feature>
<dbReference type="InterPro" id="IPR009003">
    <property type="entry name" value="Peptidase_S1_PA"/>
</dbReference>
<dbReference type="Proteomes" id="UP000055024">
    <property type="component" value="Unassembled WGS sequence"/>
</dbReference>
<dbReference type="InterPro" id="IPR001254">
    <property type="entry name" value="Trypsin_dom"/>
</dbReference>